<keyword evidence="5" id="KW-0449">Lipoprotein</keyword>
<keyword evidence="2 6" id="KW-0732">Signal</keyword>
<feature type="signal peptide" evidence="6">
    <location>
        <begin position="1"/>
        <end position="20"/>
    </location>
</feature>
<dbReference type="EMBL" id="JAGINT010000002">
    <property type="protein sequence ID" value="MBP2356150.1"/>
    <property type="molecule type" value="Genomic_DNA"/>
</dbReference>
<evidence type="ECO:0000256" key="6">
    <source>
        <dbReference type="SAM" id="SignalP"/>
    </source>
</evidence>
<evidence type="ECO:0000256" key="3">
    <source>
        <dbReference type="ARBA" id="ARBA00023136"/>
    </source>
</evidence>
<dbReference type="Proteomes" id="UP000755585">
    <property type="component" value="Unassembled WGS sequence"/>
</dbReference>
<keyword evidence="4" id="KW-0564">Palmitate</keyword>
<keyword evidence="8" id="KW-1185">Reference proteome</keyword>
<evidence type="ECO:0000256" key="5">
    <source>
        <dbReference type="ARBA" id="ARBA00023288"/>
    </source>
</evidence>
<dbReference type="PANTHER" id="PTHR43649">
    <property type="entry name" value="ARABINOSE-BINDING PROTEIN-RELATED"/>
    <property type="match status" value="1"/>
</dbReference>
<comment type="caution">
    <text evidence="7">The sequence shown here is derived from an EMBL/GenBank/DDBJ whole genome shotgun (WGS) entry which is preliminary data.</text>
</comment>
<dbReference type="InterPro" id="IPR050490">
    <property type="entry name" value="Bact_solute-bd_prot1"/>
</dbReference>
<feature type="chain" id="PRO_5047290690" evidence="6">
    <location>
        <begin position="21"/>
        <end position="437"/>
    </location>
</feature>
<evidence type="ECO:0000256" key="2">
    <source>
        <dbReference type="ARBA" id="ARBA00022729"/>
    </source>
</evidence>
<gene>
    <name evidence="7" type="ORF">JOF29_007260</name>
</gene>
<evidence type="ECO:0000313" key="8">
    <source>
        <dbReference type="Proteomes" id="UP000755585"/>
    </source>
</evidence>
<name>A0ABS4UWX2_9ACTN</name>
<dbReference type="Gene3D" id="3.40.190.10">
    <property type="entry name" value="Periplasmic binding protein-like II"/>
    <property type="match status" value="1"/>
</dbReference>
<dbReference type="RefSeq" id="WP_209698712.1">
    <property type="nucleotide sequence ID" value="NZ_BAAAVU010000023.1"/>
</dbReference>
<dbReference type="Pfam" id="PF01547">
    <property type="entry name" value="SBP_bac_1"/>
    <property type="match status" value="1"/>
</dbReference>
<dbReference type="PROSITE" id="PS51257">
    <property type="entry name" value="PROKAR_LIPOPROTEIN"/>
    <property type="match status" value="1"/>
</dbReference>
<dbReference type="PANTHER" id="PTHR43649:SF33">
    <property type="entry name" value="POLYGALACTURONAN_RHAMNOGALACTURONAN-BINDING PROTEIN YTCQ"/>
    <property type="match status" value="1"/>
</dbReference>
<evidence type="ECO:0000256" key="4">
    <source>
        <dbReference type="ARBA" id="ARBA00023139"/>
    </source>
</evidence>
<proteinExistence type="predicted"/>
<sequence>MNWRKGAAVAVAIGTAALLAACGTNNGGAGAAAQSSPQQASGEIVFWSFLKGSDAVAAAFEKTHPGIKVKFETQAGGPDYYTKLSNAVKSGAVPDVAVAEYTRLPEIVSLGGAQDLTPAAGALVEKTFPEPIRQLVTLGGKTWGVPRDAAPMLYYYRKDFFAAHGLTPATTWDEFRALAAKVVKADRKARAAAYLSGDANLLTDLSWQAGAHWFGTDGDAWTVNVDDAASKKVVNYWQGLAKDHLVGTFPTYADEFWQGVQSNKVVGYVCASWCAGGLQATVPGQTGKWAVAELPSWDGKPASAMWGGSSFIIPKGAKNAAAAQTFINWITTDPTGIAAWYGSGTSSMYPASPELLPVAKKSFNTKFFGGQDIFEVGTRSYTAVTGGWTWGPAMSVTDKALLDRIGKIQAGSLGDALAGVDAETTKALQSRGLNVRG</sequence>
<protein>
    <submittedName>
        <fullName evidence="7">Multiple sugar transport system substrate-binding protein</fullName>
    </submittedName>
</protein>
<evidence type="ECO:0000256" key="1">
    <source>
        <dbReference type="ARBA" id="ARBA00022475"/>
    </source>
</evidence>
<dbReference type="InterPro" id="IPR006059">
    <property type="entry name" value="SBP"/>
</dbReference>
<keyword evidence="7" id="KW-0813">Transport</keyword>
<dbReference type="CDD" id="cd13585">
    <property type="entry name" value="PBP2_TMBP_like"/>
    <property type="match status" value="1"/>
</dbReference>
<reference evidence="7 8" key="1">
    <citation type="submission" date="2021-03" db="EMBL/GenBank/DDBJ databases">
        <title>Sequencing the genomes of 1000 actinobacteria strains.</title>
        <authorList>
            <person name="Klenk H.-P."/>
        </authorList>
    </citation>
    <scope>NUCLEOTIDE SEQUENCE [LARGE SCALE GENOMIC DNA]</scope>
    <source>
        <strain evidence="7 8">DSM 18824</strain>
    </source>
</reference>
<keyword evidence="1" id="KW-1003">Cell membrane</keyword>
<dbReference type="SUPFAM" id="SSF53850">
    <property type="entry name" value="Periplasmic binding protein-like II"/>
    <property type="match status" value="1"/>
</dbReference>
<keyword evidence="7" id="KW-0762">Sugar transport</keyword>
<accession>A0ABS4UWX2</accession>
<evidence type="ECO:0000313" key="7">
    <source>
        <dbReference type="EMBL" id="MBP2356150.1"/>
    </source>
</evidence>
<keyword evidence="3" id="KW-0472">Membrane</keyword>
<organism evidence="7 8">
    <name type="scientific">Kribbella aluminosa</name>
    <dbReference type="NCBI Taxonomy" id="416017"/>
    <lineage>
        <taxon>Bacteria</taxon>
        <taxon>Bacillati</taxon>
        <taxon>Actinomycetota</taxon>
        <taxon>Actinomycetes</taxon>
        <taxon>Propionibacteriales</taxon>
        <taxon>Kribbellaceae</taxon>
        <taxon>Kribbella</taxon>
    </lineage>
</organism>